<evidence type="ECO:0000256" key="1">
    <source>
        <dbReference type="ARBA" id="ARBA00001946"/>
    </source>
</evidence>
<dbReference type="eggNOG" id="COG1051">
    <property type="taxonomic scope" value="Bacteria"/>
</dbReference>
<dbReference type="GO" id="GO:0016787">
    <property type="term" value="F:hydrolase activity"/>
    <property type="evidence" value="ECO:0007669"/>
    <property type="project" value="UniProtKB-KW"/>
</dbReference>
<dbReference type="PROSITE" id="PS51462">
    <property type="entry name" value="NUDIX"/>
    <property type="match status" value="1"/>
</dbReference>
<evidence type="ECO:0000256" key="2">
    <source>
        <dbReference type="ARBA" id="ARBA00022801"/>
    </source>
</evidence>
<protein>
    <submittedName>
        <fullName evidence="4">ADP-ribose pyrophosphatase</fullName>
    </submittedName>
</protein>
<gene>
    <name evidence="4" type="ORF">GV64_09870</name>
</gene>
<dbReference type="PROSITE" id="PS00893">
    <property type="entry name" value="NUDIX_BOX"/>
    <property type="match status" value="1"/>
</dbReference>
<dbReference type="PANTHER" id="PTHR43736">
    <property type="entry name" value="ADP-RIBOSE PYROPHOSPHATASE"/>
    <property type="match status" value="1"/>
</dbReference>
<evidence type="ECO:0000313" key="5">
    <source>
        <dbReference type="Proteomes" id="UP000027997"/>
    </source>
</evidence>
<proteinExistence type="predicted"/>
<evidence type="ECO:0000259" key="3">
    <source>
        <dbReference type="PROSITE" id="PS51462"/>
    </source>
</evidence>
<dbReference type="Proteomes" id="UP000027997">
    <property type="component" value="Unassembled WGS sequence"/>
</dbReference>
<keyword evidence="5" id="KW-1185">Reference proteome</keyword>
<sequence>MNPWTDWAEKIKAIAQNGLTFSRDEFDLERYHQLQTIAHEMTALLTGAPIEKVDDYFLPDHGYATPKVDLRGGVFLDDQILLVKERADGGWTLPGGWGDVCEPPAYGVEREVMEESGYTAKAIKLVALRDTQRHPYCPRSPYHIYKLIFLCELTGGAPKENIEISDIGFFDVDDLPELSRGRTLPEDIQLLFEHRNKPELPTYFD</sequence>
<name>A0A081KA35_9GAMM</name>
<dbReference type="SUPFAM" id="SSF55811">
    <property type="entry name" value="Nudix"/>
    <property type="match status" value="1"/>
</dbReference>
<comment type="cofactor">
    <cofactor evidence="1">
        <name>Mg(2+)</name>
        <dbReference type="ChEBI" id="CHEBI:18420"/>
    </cofactor>
</comment>
<dbReference type="Pfam" id="PF12535">
    <property type="entry name" value="Nudix_N"/>
    <property type="match status" value="1"/>
</dbReference>
<reference evidence="4 5" key="1">
    <citation type="submission" date="2014-06" db="EMBL/GenBank/DDBJ databases">
        <title>Whole Genome Sequences of Three Symbiotic Endozoicomonas Bacteria.</title>
        <authorList>
            <person name="Neave M.J."/>
            <person name="Apprill A."/>
            <person name="Voolstra C.R."/>
        </authorList>
    </citation>
    <scope>NUCLEOTIDE SEQUENCE [LARGE SCALE GENOMIC DNA]</scope>
    <source>
        <strain evidence="4 5">DSM 22380</strain>
    </source>
</reference>
<dbReference type="Gene3D" id="3.90.79.10">
    <property type="entry name" value="Nucleoside Triphosphate Pyrophosphohydrolase"/>
    <property type="match status" value="1"/>
</dbReference>
<dbReference type="InterPro" id="IPR059176">
    <property type="entry name" value="UDP-X_N"/>
</dbReference>
<dbReference type="Gene3D" id="6.10.250.1120">
    <property type="match status" value="1"/>
</dbReference>
<dbReference type="InterPro" id="IPR020084">
    <property type="entry name" value="NUDIX_hydrolase_CS"/>
</dbReference>
<dbReference type="InterPro" id="IPR000086">
    <property type="entry name" value="NUDIX_hydrolase_dom"/>
</dbReference>
<dbReference type="Pfam" id="PF00293">
    <property type="entry name" value="NUDIX"/>
    <property type="match status" value="1"/>
</dbReference>
<accession>A0A081KA35</accession>
<feature type="domain" description="Nudix hydrolase" evidence="3">
    <location>
        <begin position="66"/>
        <end position="192"/>
    </location>
</feature>
<dbReference type="PANTHER" id="PTHR43736:SF1">
    <property type="entry name" value="DIHYDRONEOPTERIN TRIPHOSPHATE DIPHOSPHATASE"/>
    <property type="match status" value="1"/>
</dbReference>
<dbReference type="CDD" id="cd04672">
    <property type="entry name" value="NUDIX_CDP-Chase_like"/>
    <property type="match status" value="1"/>
</dbReference>
<dbReference type="STRING" id="305900.GV64_09870"/>
<keyword evidence="2" id="KW-0378">Hydrolase</keyword>
<dbReference type="AlphaFoldDB" id="A0A081KA35"/>
<organism evidence="4 5">
    <name type="scientific">Endozoicomonas elysicola</name>
    <dbReference type="NCBI Taxonomy" id="305900"/>
    <lineage>
        <taxon>Bacteria</taxon>
        <taxon>Pseudomonadati</taxon>
        <taxon>Pseudomonadota</taxon>
        <taxon>Gammaproteobacteria</taxon>
        <taxon>Oceanospirillales</taxon>
        <taxon>Endozoicomonadaceae</taxon>
        <taxon>Endozoicomonas</taxon>
    </lineage>
</organism>
<comment type="caution">
    <text evidence="4">The sequence shown here is derived from an EMBL/GenBank/DDBJ whole genome shotgun (WGS) entry which is preliminary data.</text>
</comment>
<dbReference type="EMBL" id="JOJP01000001">
    <property type="protein sequence ID" value="KEI71011.1"/>
    <property type="molecule type" value="Genomic_DNA"/>
</dbReference>
<dbReference type="InterPro" id="IPR015797">
    <property type="entry name" value="NUDIX_hydrolase-like_dom_sf"/>
</dbReference>
<evidence type="ECO:0000313" key="4">
    <source>
        <dbReference type="EMBL" id="KEI71011.1"/>
    </source>
</evidence>